<feature type="transmembrane region" description="Helical" evidence="2">
    <location>
        <begin position="6"/>
        <end position="23"/>
    </location>
</feature>
<evidence type="ECO:0000256" key="2">
    <source>
        <dbReference type="SAM" id="Phobius"/>
    </source>
</evidence>
<evidence type="ECO:0000313" key="3">
    <source>
        <dbReference type="EMBL" id="OZC03768.1"/>
    </source>
</evidence>
<sequence>MNFSTLVPAGFVALSAVMAWLFIYATRRVGYRLRERPAVRDRWVLIATGIVGILLSTTAALALSGALSDLNARPPLAAVLIGGTTVGTVALAFSRFGERLVLAWSMWALVGVQCFRIVVEVLLAGAYGLDMVPAEVTWAGANFDVLTGLSALGLGIWGRKSTLPRSVVWVWNVAGLALLAIVVVTAARSAFGLIETEPRMTFPATWPGIWLPTWLVQLALFGHLLVFRRLLRAPKSRTPEAASEAAAPREHSPRKTAWNMPRVAPPPEELPTARASGATEPPAYPAAPRRDPKRDAPQPRSLRKE</sequence>
<dbReference type="InParanoid" id="A0A259U1P8"/>
<evidence type="ECO:0000256" key="1">
    <source>
        <dbReference type="SAM" id="MobiDB-lite"/>
    </source>
</evidence>
<feature type="transmembrane region" description="Helical" evidence="2">
    <location>
        <begin position="100"/>
        <end position="124"/>
    </location>
</feature>
<protein>
    <submittedName>
        <fullName evidence="3">Uncharacterized protein</fullName>
    </submittedName>
</protein>
<dbReference type="AlphaFoldDB" id="A0A259U1P8"/>
<dbReference type="EMBL" id="MQWB01000001">
    <property type="protein sequence ID" value="OZC03768.1"/>
    <property type="molecule type" value="Genomic_DNA"/>
</dbReference>
<reference evidence="3 4" key="1">
    <citation type="submission" date="2016-11" db="EMBL/GenBank/DDBJ databases">
        <title>Study of marine rhodopsin-containing bacteria.</title>
        <authorList>
            <person name="Yoshizawa S."/>
            <person name="Kumagai Y."/>
            <person name="Kogure K."/>
        </authorList>
    </citation>
    <scope>NUCLEOTIDE SEQUENCE [LARGE SCALE GENOMIC DNA]</scope>
    <source>
        <strain evidence="3 4">SG-29</strain>
    </source>
</reference>
<dbReference type="Proteomes" id="UP000216446">
    <property type="component" value="Unassembled WGS sequence"/>
</dbReference>
<gene>
    <name evidence="3" type="ORF">BSZ36_12710</name>
</gene>
<evidence type="ECO:0000313" key="4">
    <source>
        <dbReference type="Proteomes" id="UP000216446"/>
    </source>
</evidence>
<accession>A0A259U1P8</accession>
<keyword evidence="2" id="KW-1133">Transmembrane helix</keyword>
<feature type="transmembrane region" description="Helical" evidence="2">
    <location>
        <begin position="136"/>
        <end position="157"/>
    </location>
</feature>
<feature type="transmembrane region" description="Helical" evidence="2">
    <location>
        <begin position="209"/>
        <end position="227"/>
    </location>
</feature>
<organism evidence="3 4">
    <name type="scientific">Rubricoccus marinus</name>
    <dbReference type="NCBI Taxonomy" id="716817"/>
    <lineage>
        <taxon>Bacteria</taxon>
        <taxon>Pseudomonadati</taxon>
        <taxon>Rhodothermota</taxon>
        <taxon>Rhodothermia</taxon>
        <taxon>Rhodothermales</taxon>
        <taxon>Rubricoccaceae</taxon>
        <taxon>Rubricoccus</taxon>
    </lineage>
</organism>
<feature type="compositionally biased region" description="Basic and acidic residues" evidence="1">
    <location>
        <begin position="288"/>
        <end position="305"/>
    </location>
</feature>
<feature type="region of interest" description="Disordered" evidence="1">
    <location>
        <begin position="238"/>
        <end position="305"/>
    </location>
</feature>
<keyword evidence="2" id="KW-0472">Membrane</keyword>
<dbReference type="OrthoDB" id="675847at2"/>
<feature type="transmembrane region" description="Helical" evidence="2">
    <location>
        <begin position="43"/>
        <end position="63"/>
    </location>
</feature>
<dbReference type="RefSeq" id="WP_094549502.1">
    <property type="nucleotide sequence ID" value="NZ_MQWB01000001.1"/>
</dbReference>
<keyword evidence="4" id="KW-1185">Reference proteome</keyword>
<name>A0A259U1P8_9BACT</name>
<proteinExistence type="predicted"/>
<comment type="caution">
    <text evidence="3">The sequence shown here is derived from an EMBL/GenBank/DDBJ whole genome shotgun (WGS) entry which is preliminary data.</text>
</comment>
<feature type="transmembrane region" description="Helical" evidence="2">
    <location>
        <begin position="169"/>
        <end position="189"/>
    </location>
</feature>
<feature type="transmembrane region" description="Helical" evidence="2">
    <location>
        <begin position="75"/>
        <end position="93"/>
    </location>
</feature>
<keyword evidence="2" id="KW-0812">Transmembrane</keyword>